<dbReference type="InterPro" id="IPR002347">
    <property type="entry name" value="SDR_fam"/>
</dbReference>
<dbReference type="PANTHER" id="PTHR24321:SF8">
    <property type="entry name" value="ESTRADIOL 17-BETA-DEHYDROGENASE 8-RELATED"/>
    <property type="match status" value="1"/>
</dbReference>
<dbReference type="Pfam" id="PF13561">
    <property type="entry name" value="adh_short_C2"/>
    <property type="match status" value="1"/>
</dbReference>
<keyword evidence="2" id="KW-0560">Oxidoreductase</keyword>
<dbReference type="PROSITE" id="PS00061">
    <property type="entry name" value="ADH_SHORT"/>
    <property type="match status" value="1"/>
</dbReference>
<comment type="similarity">
    <text evidence="1">Belongs to the short-chain dehydrogenases/reductases (SDR) family.</text>
</comment>
<dbReference type="InterPro" id="IPR020904">
    <property type="entry name" value="Sc_DH/Rdtase_CS"/>
</dbReference>
<dbReference type="RefSeq" id="WP_060255231.1">
    <property type="nucleotide sequence ID" value="NZ_LPJO01000061.1"/>
</dbReference>
<comment type="caution">
    <text evidence="3">The sequence shown here is derived from an EMBL/GenBank/DDBJ whole genome shotgun (WGS) entry which is preliminary data.</text>
</comment>
<evidence type="ECO:0000313" key="4">
    <source>
        <dbReference type="Proteomes" id="UP000061512"/>
    </source>
</evidence>
<dbReference type="Proteomes" id="UP000061512">
    <property type="component" value="Unassembled WGS sequence"/>
</dbReference>
<dbReference type="PRINTS" id="PR00081">
    <property type="entry name" value="GDHRDH"/>
</dbReference>
<evidence type="ECO:0000256" key="1">
    <source>
        <dbReference type="ARBA" id="ARBA00006484"/>
    </source>
</evidence>
<dbReference type="EMBL" id="LPJX01000022">
    <property type="protein sequence ID" value="KWF68772.1"/>
    <property type="molecule type" value="Genomic_DNA"/>
</dbReference>
<dbReference type="GO" id="GO:0016491">
    <property type="term" value="F:oxidoreductase activity"/>
    <property type="evidence" value="ECO:0007669"/>
    <property type="project" value="UniProtKB-KW"/>
</dbReference>
<dbReference type="SUPFAM" id="SSF51735">
    <property type="entry name" value="NAD(P)-binding Rossmann-fold domains"/>
    <property type="match status" value="1"/>
</dbReference>
<name>A0A132F4U0_9BURK</name>
<dbReference type="FunFam" id="3.40.50.720:FF:000084">
    <property type="entry name" value="Short-chain dehydrogenase reductase"/>
    <property type="match status" value="1"/>
</dbReference>
<accession>A0A132F4U0</accession>
<protein>
    <submittedName>
        <fullName evidence="3">Oxidoreductase</fullName>
    </submittedName>
</protein>
<dbReference type="InterPro" id="IPR036291">
    <property type="entry name" value="NAD(P)-bd_dom_sf"/>
</dbReference>
<sequence>MDRVLDGKVIVVTGGGGGIGRAAGMAAAAAGARVVVADIAATSGEATAAAIRKQGGEAIFVATDVAVETDAQALVATALRAYGRLDGAFNNAGLAQSNVPLHELTETQWRRLQGVNYDGVFFCMKHEIRAMLETGGGAIVNTSSALGRVAMARAAEYCGSKSGVLGLTRGAALDYGRARIRVNAILPGAVDTPMVQALTTDPQFAGAIEQLCAAYPVGRIGTPDDVAAAVVWLLSDQASFVTGAELAIDGGFLAT</sequence>
<evidence type="ECO:0000313" key="3">
    <source>
        <dbReference type="EMBL" id="KWF68772.1"/>
    </source>
</evidence>
<dbReference type="PRINTS" id="PR00080">
    <property type="entry name" value="SDRFAMILY"/>
</dbReference>
<dbReference type="NCBIfam" id="NF005559">
    <property type="entry name" value="PRK07231.1"/>
    <property type="match status" value="1"/>
</dbReference>
<evidence type="ECO:0000256" key="2">
    <source>
        <dbReference type="ARBA" id="ARBA00023002"/>
    </source>
</evidence>
<organism evidence="3 4">
    <name type="scientific">Burkholderia pseudomultivorans</name>
    <dbReference type="NCBI Taxonomy" id="1207504"/>
    <lineage>
        <taxon>Bacteria</taxon>
        <taxon>Pseudomonadati</taxon>
        <taxon>Pseudomonadota</taxon>
        <taxon>Betaproteobacteria</taxon>
        <taxon>Burkholderiales</taxon>
        <taxon>Burkholderiaceae</taxon>
        <taxon>Burkholderia</taxon>
        <taxon>Burkholderia cepacia complex</taxon>
    </lineage>
</organism>
<dbReference type="Gene3D" id="3.40.50.720">
    <property type="entry name" value="NAD(P)-binding Rossmann-like Domain"/>
    <property type="match status" value="1"/>
</dbReference>
<dbReference type="AlphaFoldDB" id="A0A132F4U0"/>
<dbReference type="CDD" id="cd05233">
    <property type="entry name" value="SDR_c"/>
    <property type="match status" value="1"/>
</dbReference>
<gene>
    <name evidence="3" type="ORF">WT57_00470</name>
</gene>
<proteinExistence type="inferred from homology"/>
<dbReference type="PANTHER" id="PTHR24321">
    <property type="entry name" value="DEHYDROGENASES, SHORT CHAIN"/>
    <property type="match status" value="1"/>
</dbReference>
<reference evidence="3 4" key="1">
    <citation type="submission" date="2015-11" db="EMBL/GenBank/DDBJ databases">
        <title>Expanding the genomic diversity of Burkholderia species for the development of highly accurate diagnostics.</title>
        <authorList>
            <person name="Sahl J."/>
            <person name="Keim P."/>
            <person name="Wagner D."/>
        </authorList>
    </citation>
    <scope>NUCLEOTIDE SEQUENCE [LARGE SCALE GENOMIC DNA]</scope>
    <source>
        <strain evidence="3 4">MSMB574WGS</strain>
    </source>
</reference>